<dbReference type="EMBL" id="JAZDWU010000052">
    <property type="protein sequence ID" value="KAK9982682.1"/>
    <property type="molecule type" value="Genomic_DNA"/>
</dbReference>
<proteinExistence type="predicted"/>
<dbReference type="Proteomes" id="UP001459277">
    <property type="component" value="Unassembled WGS sequence"/>
</dbReference>
<comment type="caution">
    <text evidence="2">The sequence shown here is derived from an EMBL/GenBank/DDBJ whole genome shotgun (WGS) entry which is preliminary data.</text>
</comment>
<protein>
    <submittedName>
        <fullName evidence="2">Uncharacterized protein</fullName>
    </submittedName>
</protein>
<dbReference type="AlphaFoldDB" id="A0AAW2BBK5"/>
<evidence type="ECO:0000313" key="3">
    <source>
        <dbReference type="Proteomes" id="UP001459277"/>
    </source>
</evidence>
<accession>A0AAW2BBK5</accession>
<evidence type="ECO:0000313" key="2">
    <source>
        <dbReference type="EMBL" id="KAK9982682.1"/>
    </source>
</evidence>
<organism evidence="2 3">
    <name type="scientific">Lithocarpus litseifolius</name>
    <dbReference type="NCBI Taxonomy" id="425828"/>
    <lineage>
        <taxon>Eukaryota</taxon>
        <taxon>Viridiplantae</taxon>
        <taxon>Streptophyta</taxon>
        <taxon>Embryophyta</taxon>
        <taxon>Tracheophyta</taxon>
        <taxon>Spermatophyta</taxon>
        <taxon>Magnoliopsida</taxon>
        <taxon>eudicotyledons</taxon>
        <taxon>Gunneridae</taxon>
        <taxon>Pentapetalae</taxon>
        <taxon>rosids</taxon>
        <taxon>fabids</taxon>
        <taxon>Fagales</taxon>
        <taxon>Fagaceae</taxon>
        <taxon>Lithocarpus</taxon>
    </lineage>
</organism>
<dbReference type="EMBL" id="JAZDWU010000154">
    <property type="protein sequence ID" value="KAK9982105.1"/>
    <property type="molecule type" value="Genomic_DNA"/>
</dbReference>
<name>A0AAW2BBK5_9ROSI</name>
<keyword evidence="3" id="KW-1185">Reference proteome</keyword>
<sequence length="159" mass="18399">MMLPAGASGSSSSNPRWNLDLNLHPREEVEVPAEEAPQLDMDVYGEKDQDRIKEILDFQLRDKISKKENEIRRVLEGLIEGEILKRKLSSSDFDFRNLDQFVGEVIGKHAPNFAPNDPLQKKHKSISWLLTQLRKDDSSINFQVKRDIERNLLDFIVQE</sequence>
<reference evidence="2 3" key="1">
    <citation type="submission" date="2024-01" db="EMBL/GenBank/DDBJ databases">
        <title>A telomere-to-telomere, gap-free genome of sweet tea (Lithocarpus litseifolius).</title>
        <authorList>
            <person name="Zhou J."/>
        </authorList>
    </citation>
    <scope>NUCLEOTIDE SEQUENCE [LARGE SCALE GENOMIC DNA]</scope>
    <source>
        <strain evidence="2">Zhou-2022a</strain>
        <tissue evidence="2">Leaf</tissue>
    </source>
</reference>
<evidence type="ECO:0000313" key="1">
    <source>
        <dbReference type="EMBL" id="KAK9982105.1"/>
    </source>
</evidence>
<gene>
    <name evidence="1" type="ORF">SO802_035034</name>
    <name evidence="2" type="ORF">SO802_035415</name>
</gene>